<keyword evidence="2" id="KW-1185">Reference proteome</keyword>
<dbReference type="Proteomes" id="UP000636938">
    <property type="component" value="Unassembled WGS sequence"/>
</dbReference>
<dbReference type="EMBL" id="JACSQS010000001">
    <property type="protein sequence ID" value="MBD7952722.1"/>
    <property type="molecule type" value="Genomic_DNA"/>
</dbReference>
<dbReference type="AlphaFoldDB" id="A0A8X8FTQ0"/>
<accession>A0A8X8FTQ0</accession>
<protein>
    <submittedName>
        <fullName evidence="1">DUF1833 family protein</fullName>
    </submittedName>
</protein>
<evidence type="ECO:0000313" key="2">
    <source>
        <dbReference type="Proteomes" id="UP000636938"/>
    </source>
</evidence>
<comment type="caution">
    <text evidence="1">The sequence shown here is derived from an EMBL/GenBank/DDBJ whole genome shotgun (WGS) entry which is preliminary data.</text>
</comment>
<evidence type="ECO:0000313" key="1">
    <source>
        <dbReference type="EMBL" id="MBD7952722.1"/>
    </source>
</evidence>
<gene>
    <name evidence="1" type="ORF">H9654_00760</name>
</gene>
<dbReference type="RefSeq" id="WP_191768241.1">
    <property type="nucleotide sequence ID" value="NZ_JACSQS010000001.1"/>
</dbReference>
<proteinExistence type="predicted"/>
<organism evidence="1 2">
    <name type="scientific">Stenotrophomonas lacuserhaii</name>
    <dbReference type="NCBI Taxonomy" id="2760084"/>
    <lineage>
        <taxon>Bacteria</taxon>
        <taxon>Pseudomonadati</taxon>
        <taxon>Pseudomonadota</taxon>
        <taxon>Gammaproteobacteria</taxon>
        <taxon>Lysobacterales</taxon>
        <taxon>Lysobacteraceae</taxon>
        <taxon>Stenotrophomonas</taxon>
    </lineage>
</organism>
<dbReference type="InterPro" id="IPR014974">
    <property type="entry name" value="DUF1833"/>
</dbReference>
<dbReference type="Pfam" id="PF08875">
    <property type="entry name" value="DUF1833"/>
    <property type="match status" value="1"/>
</dbReference>
<sequence>MSTFLERRQRVTDTAGTLMLLEVSAPSFVETLRIANDTRDWTSNGVLFIGVQFGFKMPDDVPGQAQRAQLVLSNVGSAITEDLERLAPGELVMCRMIITDREDPNFVWQESFLPMMTVSVNSQTARASCGVDFYTRQQAVRLRFNPHVSPGIF</sequence>
<name>A0A8X8FTQ0_9GAMM</name>
<reference evidence="1 2" key="1">
    <citation type="submission" date="2020-08" db="EMBL/GenBank/DDBJ databases">
        <title>A Genomic Blueprint of the Chicken Gut Microbiome.</title>
        <authorList>
            <person name="Gilroy R."/>
            <person name="Ravi A."/>
            <person name="Getino M."/>
            <person name="Pursley I."/>
            <person name="Horton D.L."/>
            <person name="Alikhan N.-F."/>
            <person name="Baker D."/>
            <person name="Gharbi K."/>
            <person name="Hall N."/>
            <person name="Watson M."/>
            <person name="Adriaenssens E.M."/>
            <person name="Foster-Nyarko E."/>
            <person name="Jarju S."/>
            <person name="Secka A."/>
            <person name="Antonio M."/>
            <person name="Oren A."/>
            <person name="Chaudhuri R."/>
            <person name="La Ragione R.M."/>
            <person name="Hildebrand F."/>
            <person name="Pallen M.J."/>
        </authorList>
    </citation>
    <scope>NUCLEOTIDE SEQUENCE [LARGE SCALE GENOMIC DNA]</scope>
    <source>
        <strain evidence="1 2">Sa5BUN4</strain>
    </source>
</reference>